<gene>
    <name evidence="1" type="ORF">BV25DRAFT_193667</name>
</gene>
<proteinExistence type="predicted"/>
<name>A0ACB8T8S2_9AGAM</name>
<reference evidence="1" key="2">
    <citation type="journal article" date="2022" name="New Phytol.">
        <title>Evolutionary transition to the ectomycorrhizal habit in the genomes of a hyperdiverse lineage of mushroom-forming fungi.</title>
        <authorList>
            <person name="Looney B."/>
            <person name="Miyauchi S."/>
            <person name="Morin E."/>
            <person name="Drula E."/>
            <person name="Courty P.E."/>
            <person name="Kohler A."/>
            <person name="Kuo A."/>
            <person name="LaButti K."/>
            <person name="Pangilinan J."/>
            <person name="Lipzen A."/>
            <person name="Riley R."/>
            <person name="Andreopoulos W."/>
            <person name="He G."/>
            <person name="Johnson J."/>
            <person name="Nolan M."/>
            <person name="Tritt A."/>
            <person name="Barry K.W."/>
            <person name="Grigoriev I.V."/>
            <person name="Nagy L.G."/>
            <person name="Hibbett D."/>
            <person name="Henrissat B."/>
            <person name="Matheny P.B."/>
            <person name="Labbe J."/>
            <person name="Martin F.M."/>
        </authorList>
    </citation>
    <scope>NUCLEOTIDE SEQUENCE</scope>
    <source>
        <strain evidence="1">HHB10654</strain>
    </source>
</reference>
<evidence type="ECO:0000313" key="2">
    <source>
        <dbReference type="Proteomes" id="UP000814140"/>
    </source>
</evidence>
<comment type="caution">
    <text evidence="1">The sequence shown here is derived from an EMBL/GenBank/DDBJ whole genome shotgun (WGS) entry which is preliminary data.</text>
</comment>
<organism evidence="1 2">
    <name type="scientific">Artomyces pyxidatus</name>
    <dbReference type="NCBI Taxonomy" id="48021"/>
    <lineage>
        <taxon>Eukaryota</taxon>
        <taxon>Fungi</taxon>
        <taxon>Dikarya</taxon>
        <taxon>Basidiomycota</taxon>
        <taxon>Agaricomycotina</taxon>
        <taxon>Agaricomycetes</taxon>
        <taxon>Russulales</taxon>
        <taxon>Auriscalpiaceae</taxon>
        <taxon>Artomyces</taxon>
    </lineage>
</organism>
<protein>
    <submittedName>
        <fullName evidence="1">General substrate transporter</fullName>
    </submittedName>
</protein>
<sequence>MDTNTISSKSSIFQNSRVYWLACTAYWGIVLFGYDSGITGGVINSKYFQTEFGIIPESGTPDQRRIDTISSNIVSVLQGGAFFGALISAPMSAWMGRRYTLLMFIFMFIVGAMLTTIAGGSRGLSYIYGGRALAGFALGALSAVSPAYVSECSPKQVRGRLTGMFQIMVAIGVMLAYFVNYGIALHIHNSSKIWGLSFGFQLVPASLMALGLLTVVESPRWLASKGRKEEALANLAYLRRMPVDSDYVRSELAEIEAALGEEREARQRLGIKEAFFGRGNFIRFVIAFVIFLLQQWCGQNAINYYTPQTFTSIGYTSATGSLLASAIYGVAKVIATCIFVLFFIDSCGRKIALFVSAIGMAVTFFILAALMKTCPPRMVLNANPSAASKAMAALIYLYECFYSMGWGPLPWVYVSDIFPTGTRHYGVAVASASQWLWNFVISKITPTMNTDLGYKMYLIFASLNVSALVVFSLIVPETKGCSLEEMDIIFGTVTADQRLANIERQERAYYEDKESTLTTQTSITTQTLTMTQTETSTIVREEKCYV</sequence>
<keyword evidence="2" id="KW-1185">Reference proteome</keyword>
<dbReference type="Proteomes" id="UP000814140">
    <property type="component" value="Unassembled WGS sequence"/>
</dbReference>
<evidence type="ECO:0000313" key="1">
    <source>
        <dbReference type="EMBL" id="KAI0064842.1"/>
    </source>
</evidence>
<reference evidence="1" key="1">
    <citation type="submission" date="2021-03" db="EMBL/GenBank/DDBJ databases">
        <authorList>
            <consortium name="DOE Joint Genome Institute"/>
            <person name="Ahrendt S."/>
            <person name="Looney B.P."/>
            <person name="Miyauchi S."/>
            <person name="Morin E."/>
            <person name="Drula E."/>
            <person name="Courty P.E."/>
            <person name="Chicoki N."/>
            <person name="Fauchery L."/>
            <person name="Kohler A."/>
            <person name="Kuo A."/>
            <person name="Labutti K."/>
            <person name="Pangilinan J."/>
            <person name="Lipzen A."/>
            <person name="Riley R."/>
            <person name="Andreopoulos W."/>
            <person name="He G."/>
            <person name="Johnson J."/>
            <person name="Barry K.W."/>
            <person name="Grigoriev I.V."/>
            <person name="Nagy L."/>
            <person name="Hibbett D."/>
            <person name="Henrissat B."/>
            <person name="Matheny P.B."/>
            <person name="Labbe J."/>
            <person name="Martin F."/>
        </authorList>
    </citation>
    <scope>NUCLEOTIDE SEQUENCE</scope>
    <source>
        <strain evidence="1">HHB10654</strain>
    </source>
</reference>
<dbReference type="EMBL" id="MU277197">
    <property type="protein sequence ID" value="KAI0064842.1"/>
    <property type="molecule type" value="Genomic_DNA"/>
</dbReference>
<accession>A0ACB8T8S2</accession>